<feature type="non-terminal residue" evidence="3">
    <location>
        <position position="1"/>
    </location>
</feature>
<evidence type="ECO:0000313" key="3">
    <source>
        <dbReference type="EMBL" id="JAG03037.1"/>
    </source>
</evidence>
<evidence type="ECO:0008006" key="4">
    <source>
        <dbReference type="Google" id="ProtNLM"/>
    </source>
</evidence>
<dbReference type="PANTHER" id="PTHR33964:SF1">
    <property type="entry name" value="RE45066P"/>
    <property type="match status" value="1"/>
</dbReference>
<protein>
    <recommendedName>
        <fullName evidence="4">Secreted protein</fullName>
    </recommendedName>
</protein>
<feature type="transmembrane region" description="Helical" evidence="1">
    <location>
        <begin position="223"/>
        <end position="244"/>
    </location>
</feature>
<dbReference type="PANTHER" id="PTHR33964">
    <property type="entry name" value="RE45066P-RELATED"/>
    <property type="match status" value="1"/>
</dbReference>
<sequence length="250" mass="28557">ICTRFIIILNAIAFPAASCLVEWDLETYMRVRREVEKRELCCSIPKINAMLEQFPTLNVKHIIRTAGKNQLEQYCMDMKKHLDPLNDYLKTCCFDRKDGMVKQQLEGIRELHVTLCLDKVFYEELTKNARCLEDVVTTTGDCLAKESNQTSTSSSDKDLCPRLRAIVDCYTFQAVNDCSMAAANLFNKLFKRVIKATVRVDCGVCFHVLPDTDLATSLNISKLITSLLVLSMIIFSLALLRWNYGKSWCE</sequence>
<feature type="chain" id="PRO_5002053654" description="Secreted protein" evidence="2">
    <location>
        <begin position="19"/>
        <end position="250"/>
    </location>
</feature>
<keyword evidence="1" id="KW-0472">Membrane</keyword>
<keyword evidence="1" id="KW-1133">Transmembrane helix</keyword>
<evidence type="ECO:0000256" key="2">
    <source>
        <dbReference type="SAM" id="SignalP"/>
    </source>
</evidence>
<evidence type="ECO:0000256" key="1">
    <source>
        <dbReference type="SAM" id="Phobius"/>
    </source>
</evidence>
<reference evidence="3" key="1">
    <citation type="journal article" date="2014" name="PLoS ONE">
        <title>Transcriptome-Based Identification of ABC Transporters in the Western Tarnished Plant Bug Lygus hesperus.</title>
        <authorList>
            <person name="Hull J.J."/>
            <person name="Chaney K."/>
            <person name="Geib S.M."/>
            <person name="Fabrick J.A."/>
            <person name="Brent C.S."/>
            <person name="Walsh D."/>
            <person name="Lavine L.C."/>
        </authorList>
    </citation>
    <scope>NUCLEOTIDE SEQUENCE</scope>
</reference>
<organism evidence="3">
    <name type="scientific">Lygus hesperus</name>
    <name type="common">Western plant bug</name>
    <dbReference type="NCBI Taxonomy" id="30085"/>
    <lineage>
        <taxon>Eukaryota</taxon>
        <taxon>Metazoa</taxon>
        <taxon>Ecdysozoa</taxon>
        <taxon>Arthropoda</taxon>
        <taxon>Hexapoda</taxon>
        <taxon>Insecta</taxon>
        <taxon>Pterygota</taxon>
        <taxon>Neoptera</taxon>
        <taxon>Paraneoptera</taxon>
        <taxon>Hemiptera</taxon>
        <taxon>Heteroptera</taxon>
        <taxon>Panheteroptera</taxon>
        <taxon>Cimicomorpha</taxon>
        <taxon>Miridae</taxon>
        <taxon>Mirini</taxon>
        <taxon>Lygus</taxon>
    </lineage>
</organism>
<name>A0A0A9W3M2_LYGHE</name>
<gene>
    <name evidence="3" type="ORF">CM83_100439</name>
</gene>
<dbReference type="EMBL" id="GBHO01040567">
    <property type="protein sequence ID" value="JAG03037.1"/>
    <property type="molecule type" value="Transcribed_RNA"/>
</dbReference>
<feature type="signal peptide" evidence="2">
    <location>
        <begin position="1"/>
        <end position="18"/>
    </location>
</feature>
<keyword evidence="2" id="KW-0732">Signal</keyword>
<proteinExistence type="predicted"/>
<accession>A0A0A9W3M2</accession>
<keyword evidence="1" id="KW-0812">Transmembrane</keyword>
<dbReference type="AlphaFoldDB" id="A0A0A9W3M2"/>
<reference evidence="3" key="2">
    <citation type="submission" date="2014-07" db="EMBL/GenBank/DDBJ databases">
        <authorList>
            <person name="Hull J."/>
        </authorList>
    </citation>
    <scope>NUCLEOTIDE SEQUENCE</scope>
</reference>